<protein>
    <submittedName>
        <fullName evidence="1">Uncharacterized protein</fullName>
    </submittedName>
</protein>
<comment type="caution">
    <text evidence="1">The sequence shown here is derived from an EMBL/GenBank/DDBJ whole genome shotgun (WGS) entry which is preliminary data.</text>
</comment>
<dbReference type="EMBL" id="CM044701">
    <property type="protein sequence ID" value="KAI5680245.1"/>
    <property type="molecule type" value="Genomic_DNA"/>
</dbReference>
<gene>
    <name evidence="1" type="ORF">M9H77_01472</name>
</gene>
<accession>A0ACC0C5U7</accession>
<evidence type="ECO:0000313" key="1">
    <source>
        <dbReference type="EMBL" id="KAI5680245.1"/>
    </source>
</evidence>
<evidence type="ECO:0000313" key="2">
    <source>
        <dbReference type="Proteomes" id="UP001060085"/>
    </source>
</evidence>
<dbReference type="Proteomes" id="UP001060085">
    <property type="component" value="Linkage Group LG01"/>
</dbReference>
<sequence length="190" mass="18952">MASKGIEMCFGLILILMLWQGTEGQSGCTSALLSLSPCLNFVTGNTTTPSQSCCSQLDGVVRSTPQCLCSLMSGAGVNMGISINQTLALRLPGACNVQTPPISQCNAVGNGPASSPAASPAPATSPSSPADGTDGSPTTQTPNVPSGTEGSKTVPSTNGGNTSAGNLEKPFDLGTLILFLAALASVVTNF</sequence>
<name>A0ACC0C5U7_CATRO</name>
<organism evidence="1 2">
    <name type="scientific">Catharanthus roseus</name>
    <name type="common">Madagascar periwinkle</name>
    <name type="synonym">Vinca rosea</name>
    <dbReference type="NCBI Taxonomy" id="4058"/>
    <lineage>
        <taxon>Eukaryota</taxon>
        <taxon>Viridiplantae</taxon>
        <taxon>Streptophyta</taxon>
        <taxon>Embryophyta</taxon>
        <taxon>Tracheophyta</taxon>
        <taxon>Spermatophyta</taxon>
        <taxon>Magnoliopsida</taxon>
        <taxon>eudicotyledons</taxon>
        <taxon>Gunneridae</taxon>
        <taxon>Pentapetalae</taxon>
        <taxon>asterids</taxon>
        <taxon>lamiids</taxon>
        <taxon>Gentianales</taxon>
        <taxon>Apocynaceae</taxon>
        <taxon>Rauvolfioideae</taxon>
        <taxon>Vinceae</taxon>
        <taxon>Catharanthinae</taxon>
        <taxon>Catharanthus</taxon>
    </lineage>
</organism>
<proteinExistence type="predicted"/>
<keyword evidence="2" id="KW-1185">Reference proteome</keyword>
<reference evidence="2" key="1">
    <citation type="journal article" date="2023" name="Nat. Plants">
        <title>Single-cell RNA sequencing provides a high-resolution roadmap for understanding the multicellular compartmentation of specialized metabolism.</title>
        <authorList>
            <person name="Sun S."/>
            <person name="Shen X."/>
            <person name="Li Y."/>
            <person name="Li Y."/>
            <person name="Wang S."/>
            <person name="Li R."/>
            <person name="Zhang H."/>
            <person name="Shen G."/>
            <person name="Guo B."/>
            <person name="Wei J."/>
            <person name="Xu J."/>
            <person name="St-Pierre B."/>
            <person name="Chen S."/>
            <person name="Sun C."/>
        </authorList>
    </citation>
    <scope>NUCLEOTIDE SEQUENCE [LARGE SCALE GENOMIC DNA]</scope>
</reference>